<dbReference type="EMBL" id="JBDKWZ010000006">
    <property type="protein sequence ID" value="MEN7548773.1"/>
    <property type="molecule type" value="Genomic_DNA"/>
</dbReference>
<dbReference type="RefSeq" id="WP_346821550.1">
    <property type="nucleotide sequence ID" value="NZ_JBDKWZ010000006.1"/>
</dbReference>
<dbReference type="InterPro" id="IPR011008">
    <property type="entry name" value="Dimeric_a/b-barrel"/>
</dbReference>
<reference evidence="2 3" key="1">
    <citation type="submission" date="2024-04" db="EMBL/GenBank/DDBJ databases">
        <title>Novel genus in family Flammeovirgaceae.</title>
        <authorList>
            <person name="Nguyen T.H."/>
            <person name="Vuong T.Q."/>
            <person name="Le H."/>
            <person name="Kim S.-G."/>
        </authorList>
    </citation>
    <scope>NUCLEOTIDE SEQUENCE [LARGE SCALE GENOMIC DNA]</scope>
    <source>
        <strain evidence="2 3">JCM 23209</strain>
    </source>
</reference>
<proteinExistence type="predicted"/>
<comment type="caution">
    <text evidence="2">The sequence shown here is derived from an EMBL/GenBank/DDBJ whole genome shotgun (WGS) entry which is preliminary data.</text>
</comment>
<sequence>MVTCFLKYTIDPLKVKEFEHYGKLWIDLVNEMGGIHHGYLKPYEGPSNIGYASFSFPTLAAYEAYRNKIPDCKKCQEALQYAIDSGCIISYERSFMQPVFKGINDKAKIE</sequence>
<protein>
    <submittedName>
        <fullName evidence="2">NIPSNAP family protein</fullName>
    </submittedName>
</protein>
<name>A0AAW9S8P2_9BACT</name>
<accession>A0AAW9S8P2</accession>
<evidence type="ECO:0000259" key="1">
    <source>
        <dbReference type="Pfam" id="PF07978"/>
    </source>
</evidence>
<dbReference type="AlphaFoldDB" id="A0AAW9S8P2"/>
<dbReference type="InterPro" id="IPR012577">
    <property type="entry name" value="NIPSNAP"/>
</dbReference>
<keyword evidence="3" id="KW-1185">Reference proteome</keyword>
<evidence type="ECO:0000313" key="3">
    <source>
        <dbReference type="Proteomes" id="UP001403385"/>
    </source>
</evidence>
<organism evidence="2 3">
    <name type="scientific">Rapidithrix thailandica</name>
    <dbReference type="NCBI Taxonomy" id="413964"/>
    <lineage>
        <taxon>Bacteria</taxon>
        <taxon>Pseudomonadati</taxon>
        <taxon>Bacteroidota</taxon>
        <taxon>Cytophagia</taxon>
        <taxon>Cytophagales</taxon>
        <taxon>Flammeovirgaceae</taxon>
        <taxon>Rapidithrix</taxon>
    </lineage>
</organism>
<dbReference type="Proteomes" id="UP001403385">
    <property type="component" value="Unassembled WGS sequence"/>
</dbReference>
<dbReference type="SUPFAM" id="SSF54909">
    <property type="entry name" value="Dimeric alpha+beta barrel"/>
    <property type="match status" value="1"/>
</dbReference>
<dbReference type="Pfam" id="PF07978">
    <property type="entry name" value="NIPSNAP"/>
    <property type="match status" value="1"/>
</dbReference>
<gene>
    <name evidence="2" type="ORF">AAG747_12705</name>
</gene>
<evidence type="ECO:0000313" key="2">
    <source>
        <dbReference type="EMBL" id="MEN7548773.1"/>
    </source>
</evidence>
<feature type="domain" description="NIPSNAP" evidence="1">
    <location>
        <begin position="7"/>
        <end position="99"/>
    </location>
</feature>